<keyword evidence="1" id="KW-0805">Transcription regulation</keyword>
<evidence type="ECO:0000256" key="1">
    <source>
        <dbReference type="ARBA" id="ARBA00023015"/>
    </source>
</evidence>
<keyword evidence="3" id="KW-0804">Transcription</keyword>
<dbReference type="SUPFAM" id="SSF46785">
    <property type="entry name" value="Winged helix' DNA-binding domain"/>
    <property type="match status" value="1"/>
</dbReference>
<dbReference type="SMART" id="SM00345">
    <property type="entry name" value="HTH_GNTR"/>
    <property type="match status" value="1"/>
</dbReference>
<dbReference type="InterPro" id="IPR036390">
    <property type="entry name" value="WH_DNA-bd_sf"/>
</dbReference>
<dbReference type="Pfam" id="PF07729">
    <property type="entry name" value="FCD"/>
    <property type="match status" value="1"/>
</dbReference>
<dbReference type="Gene3D" id="1.20.120.530">
    <property type="entry name" value="GntR ligand-binding domain-like"/>
    <property type="match status" value="1"/>
</dbReference>
<dbReference type="SMART" id="SM00895">
    <property type="entry name" value="FCD"/>
    <property type="match status" value="1"/>
</dbReference>
<dbReference type="EMBL" id="JBHSGI010000002">
    <property type="protein sequence ID" value="MFC4667462.1"/>
    <property type="molecule type" value="Genomic_DNA"/>
</dbReference>
<evidence type="ECO:0000313" key="6">
    <source>
        <dbReference type="Proteomes" id="UP001595973"/>
    </source>
</evidence>
<dbReference type="Pfam" id="PF00392">
    <property type="entry name" value="GntR"/>
    <property type="match status" value="1"/>
</dbReference>
<sequence length="229" mass="25104">MSTQQTRGDAIYASLRRAIIEQALKPGTKLPEDQIGDTFGVSRTSARAALIRLASEALVEMRPNRGASVAVPSLEEARDVFDIRRTLEREVVSRLCRRMNKDSIDMLSSHIREERRAMASAGATSIRLAGEFHILLAELTGSKTLTDYVSQIVSRSSLILAHFGRPHSAECGVDEHLALLEALREQDADRAAAIMEKHLGAVQARAQLTEESDEPDVGAILSRYAKDLG</sequence>
<name>A0ABV9KBL7_9RHOB</name>
<evidence type="ECO:0000256" key="3">
    <source>
        <dbReference type="ARBA" id="ARBA00023163"/>
    </source>
</evidence>
<evidence type="ECO:0000313" key="5">
    <source>
        <dbReference type="EMBL" id="MFC4667462.1"/>
    </source>
</evidence>
<dbReference type="InterPro" id="IPR011711">
    <property type="entry name" value="GntR_C"/>
</dbReference>
<protein>
    <submittedName>
        <fullName evidence="5">GntR family transcriptional regulator</fullName>
    </submittedName>
</protein>
<evidence type="ECO:0000259" key="4">
    <source>
        <dbReference type="PROSITE" id="PS50949"/>
    </source>
</evidence>
<dbReference type="CDD" id="cd07377">
    <property type="entry name" value="WHTH_GntR"/>
    <property type="match status" value="1"/>
</dbReference>
<organism evidence="5 6">
    <name type="scientific">Seohaeicola nanhaiensis</name>
    <dbReference type="NCBI Taxonomy" id="1387282"/>
    <lineage>
        <taxon>Bacteria</taxon>
        <taxon>Pseudomonadati</taxon>
        <taxon>Pseudomonadota</taxon>
        <taxon>Alphaproteobacteria</taxon>
        <taxon>Rhodobacterales</taxon>
        <taxon>Roseobacteraceae</taxon>
        <taxon>Seohaeicola</taxon>
    </lineage>
</organism>
<dbReference type="PROSITE" id="PS50949">
    <property type="entry name" value="HTH_GNTR"/>
    <property type="match status" value="1"/>
</dbReference>
<feature type="domain" description="HTH gntR-type" evidence="4">
    <location>
        <begin position="5"/>
        <end position="72"/>
    </location>
</feature>
<dbReference type="PANTHER" id="PTHR43537:SF53">
    <property type="entry name" value="HTH-TYPE TRANSCRIPTIONAL REPRESSOR NANR"/>
    <property type="match status" value="1"/>
</dbReference>
<comment type="caution">
    <text evidence="5">The sequence shown here is derived from an EMBL/GenBank/DDBJ whole genome shotgun (WGS) entry which is preliminary data.</text>
</comment>
<evidence type="ECO:0000256" key="2">
    <source>
        <dbReference type="ARBA" id="ARBA00023125"/>
    </source>
</evidence>
<gene>
    <name evidence="5" type="ORF">ACFO5X_02745</name>
</gene>
<reference evidence="6" key="1">
    <citation type="journal article" date="2019" name="Int. J. Syst. Evol. Microbiol.">
        <title>The Global Catalogue of Microorganisms (GCM) 10K type strain sequencing project: providing services to taxonomists for standard genome sequencing and annotation.</title>
        <authorList>
            <consortium name="The Broad Institute Genomics Platform"/>
            <consortium name="The Broad Institute Genome Sequencing Center for Infectious Disease"/>
            <person name="Wu L."/>
            <person name="Ma J."/>
        </authorList>
    </citation>
    <scope>NUCLEOTIDE SEQUENCE [LARGE SCALE GENOMIC DNA]</scope>
    <source>
        <strain evidence="6">CGMCC 4.7283</strain>
    </source>
</reference>
<keyword evidence="2" id="KW-0238">DNA-binding</keyword>
<dbReference type="Proteomes" id="UP001595973">
    <property type="component" value="Unassembled WGS sequence"/>
</dbReference>
<dbReference type="InterPro" id="IPR000524">
    <property type="entry name" value="Tscrpt_reg_HTH_GntR"/>
</dbReference>
<dbReference type="RefSeq" id="WP_380715653.1">
    <property type="nucleotide sequence ID" value="NZ_JBHSGI010000002.1"/>
</dbReference>
<keyword evidence="6" id="KW-1185">Reference proteome</keyword>
<dbReference type="InterPro" id="IPR036388">
    <property type="entry name" value="WH-like_DNA-bd_sf"/>
</dbReference>
<proteinExistence type="predicted"/>
<dbReference type="InterPro" id="IPR008920">
    <property type="entry name" value="TF_FadR/GntR_C"/>
</dbReference>
<dbReference type="SUPFAM" id="SSF48008">
    <property type="entry name" value="GntR ligand-binding domain-like"/>
    <property type="match status" value="1"/>
</dbReference>
<accession>A0ABV9KBL7</accession>
<dbReference type="Gene3D" id="1.10.10.10">
    <property type="entry name" value="Winged helix-like DNA-binding domain superfamily/Winged helix DNA-binding domain"/>
    <property type="match status" value="1"/>
</dbReference>
<dbReference type="PANTHER" id="PTHR43537">
    <property type="entry name" value="TRANSCRIPTIONAL REGULATOR, GNTR FAMILY"/>
    <property type="match status" value="1"/>
</dbReference>